<dbReference type="InterPro" id="IPR016964">
    <property type="entry name" value="Sigma2_recept"/>
</dbReference>
<dbReference type="GO" id="GO:0005789">
    <property type="term" value="C:endoplasmic reticulum membrane"/>
    <property type="evidence" value="ECO:0007669"/>
    <property type="project" value="UniProtKB-SubCell"/>
</dbReference>
<keyword evidence="4 7" id="KW-0256">Endoplasmic reticulum</keyword>
<feature type="transmembrane region" description="Helical" evidence="7">
    <location>
        <begin position="12"/>
        <end position="40"/>
    </location>
</feature>
<evidence type="ECO:0000256" key="2">
    <source>
        <dbReference type="ARBA" id="ARBA00009096"/>
    </source>
</evidence>
<reference evidence="9 10" key="1">
    <citation type="submission" date="2018-08" db="EMBL/GenBank/DDBJ databases">
        <title>Genome and evolution of the arbuscular mycorrhizal fungus Diversispora epigaea (formerly Glomus versiforme) and its bacterial endosymbionts.</title>
        <authorList>
            <person name="Sun X."/>
            <person name="Fei Z."/>
            <person name="Harrison M."/>
        </authorList>
    </citation>
    <scope>NUCLEOTIDE SEQUENCE [LARGE SCALE GENOMIC DNA]</scope>
    <source>
        <strain evidence="9 10">IT104</strain>
    </source>
</reference>
<dbReference type="InterPro" id="IPR051987">
    <property type="entry name" value="Sigma-2_receptor-like"/>
</dbReference>
<evidence type="ECO:0000256" key="1">
    <source>
        <dbReference type="ARBA" id="ARBA00004477"/>
    </source>
</evidence>
<evidence type="ECO:0000313" key="10">
    <source>
        <dbReference type="Proteomes" id="UP000266861"/>
    </source>
</evidence>
<evidence type="ECO:0000256" key="7">
    <source>
        <dbReference type="PIRNR" id="PIRNR031032"/>
    </source>
</evidence>
<gene>
    <name evidence="9" type="ORF">Glove_529g44</name>
</gene>
<evidence type="ECO:0000256" key="4">
    <source>
        <dbReference type="ARBA" id="ARBA00022824"/>
    </source>
</evidence>
<dbReference type="Pfam" id="PF05241">
    <property type="entry name" value="EBP"/>
    <property type="match status" value="1"/>
</dbReference>
<protein>
    <recommendedName>
        <fullName evidence="7">Efficient mitochondria targeting-associated protein 19</fullName>
    </recommendedName>
</protein>
<evidence type="ECO:0000256" key="6">
    <source>
        <dbReference type="ARBA" id="ARBA00023136"/>
    </source>
</evidence>
<sequence>MASLLSRPLDLFYFIYFVTHIPPTLLFDLHLILPIFEFFGNINQSYKEKFNDPLFVNTPLWFYTCIYFEFFIQLPFFVYAIIGLWKDSTNIRIPLLAYSAHVVTVSSICLSVIYFGNHEGLREDQRKFLLGAYFPYFIIPLICLIDSFSKIQRLITSNVTLEKKHK</sequence>
<comment type="similarity">
    <text evidence="2">Belongs to the TMEM97/sigma-2 receptor family.</text>
</comment>
<feature type="transmembrane region" description="Helical" evidence="7">
    <location>
        <begin position="60"/>
        <end position="83"/>
    </location>
</feature>
<evidence type="ECO:0000259" key="8">
    <source>
        <dbReference type="PROSITE" id="PS51751"/>
    </source>
</evidence>
<comment type="subcellular location">
    <subcellularLocation>
        <location evidence="1">Endoplasmic reticulum membrane</location>
        <topology evidence="1">Multi-pass membrane protein</topology>
    </subcellularLocation>
</comment>
<evidence type="ECO:0000256" key="3">
    <source>
        <dbReference type="ARBA" id="ARBA00022692"/>
    </source>
</evidence>
<keyword evidence="3 7" id="KW-0812">Transmembrane</keyword>
<dbReference type="STRING" id="1348612.A0A397GG95"/>
<keyword evidence="5 7" id="KW-1133">Transmembrane helix</keyword>
<keyword evidence="10" id="KW-1185">Reference proteome</keyword>
<dbReference type="AlphaFoldDB" id="A0A397GG95"/>
<name>A0A397GG95_9GLOM</name>
<keyword evidence="6 7" id="KW-0472">Membrane</keyword>
<comment type="caution">
    <text evidence="9">The sequence shown here is derived from an EMBL/GenBank/DDBJ whole genome shotgun (WGS) entry which is preliminary data.</text>
</comment>
<feature type="transmembrane region" description="Helical" evidence="7">
    <location>
        <begin position="128"/>
        <end position="148"/>
    </location>
</feature>
<dbReference type="InterPro" id="IPR033118">
    <property type="entry name" value="EXPERA"/>
</dbReference>
<dbReference type="EMBL" id="PQFF01000454">
    <property type="protein sequence ID" value="RHZ49159.1"/>
    <property type="molecule type" value="Genomic_DNA"/>
</dbReference>
<evidence type="ECO:0000313" key="9">
    <source>
        <dbReference type="EMBL" id="RHZ49159.1"/>
    </source>
</evidence>
<accession>A0A397GG95</accession>
<organism evidence="9 10">
    <name type="scientific">Diversispora epigaea</name>
    <dbReference type="NCBI Taxonomy" id="1348612"/>
    <lineage>
        <taxon>Eukaryota</taxon>
        <taxon>Fungi</taxon>
        <taxon>Fungi incertae sedis</taxon>
        <taxon>Mucoromycota</taxon>
        <taxon>Glomeromycotina</taxon>
        <taxon>Glomeromycetes</taxon>
        <taxon>Diversisporales</taxon>
        <taxon>Diversisporaceae</taxon>
        <taxon>Diversispora</taxon>
    </lineage>
</organism>
<feature type="domain" description="EXPERA" evidence="8">
    <location>
        <begin position="9"/>
        <end position="144"/>
    </location>
</feature>
<evidence type="ECO:0000256" key="5">
    <source>
        <dbReference type="ARBA" id="ARBA00022989"/>
    </source>
</evidence>
<dbReference type="PROSITE" id="PS51751">
    <property type="entry name" value="EXPERA"/>
    <property type="match status" value="1"/>
</dbReference>
<dbReference type="PANTHER" id="PTHR31204:SF1">
    <property type="entry name" value="SIGMA INTRACELLULAR RECEPTOR 2"/>
    <property type="match status" value="1"/>
</dbReference>
<dbReference type="OrthoDB" id="433124at2759"/>
<dbReference type="PIRSF" id="PIRSF031032">
    <property type="entry name" value="TMP_97_prd"/>
    <property type="match status" value="1"/>
</dbReference>
<dbReference type="PANTHER" id="PTHR31204">
    <property type="entry name" value="SIGMA INTRACELLULAR RECEPTOR 2"/>
    <property type="match status" value="1"/>
</dbReference>
<dbReference type="Proteomes" id="UP000266861">
    <property type="component" value="Unassembled WGS sequence"/>
</dbReference>
<feature type="transmembrane region" description="Helical" evidence="7">
    <location>
        <begin position="95"/>
        <end position="116"/>
    </location>
</feature>
<proteinExistence type="inferred from homology"/>